<proteinExistence type="predicted"/>
<dbReference type="InterPro" id="IPR007466">
    <property type="entry name" value="Peptidyl-Arg-deiminase_porph"/>
</dbReference>
<sequence length="294" mass="34365">MNKKKINSRTIINDACTNFVYISDKLKEFYPGTYTRLTRLFDEMDIEWDVIKGTKDIWIRDYMPIQISHDHFLVYKYDPDYLKETGTKFLTDSKTIFKIVLHHSHCRDIRIKMDGGNFVVCGDYVVLTDKVFRENGQFLYDSDFCNYLKAVLSPNLILLPWRCLYPHDPYADVYGHADGFVQWTGGNKVLMSNHRESQPEEADEIRSRLEDAGFEVTEMLFDVPNPSKDFNWAYINYLRVGNKIIVPTFGIPEDKQALKYIRAANPECIVRGFRMRNIARNGGAIHCITWNINK</sequence>
<dbReference type="GO" id="GO:0047632">
    <property type="term" value="F:agmatine deiminase activity"/>
    <property type="evidence" value="ECO:0007669"/>
    <property type="project" value="TreeGrafter"/>
</dbReference>
<dbReference type="GO" id="GO:0009446">
    <property type="term" value="P:putrescine biosynthetic process"/>
    <property type="evidence" value="ECO:0007669"/>
    <property type="project" value="InterPro"/>
</dbReference>
<dbReference type="PANTHER" id="PTHR31377">
    <property type="entry name" value="AGMATINE DEIMINASE-RELATED"/>
    <property type="match status" value="1"/>
</dbReference>
<dbReference type="Gene3D" id="3.75.10.10">
    <property type="entry name" value="L-arginine/glycine Amidinotransferase, Chain A"/>
    <property type="match status" value="1"/>
</dbReference>
<name>A0A1M6SF96_XYLRU</name>
<dbReference type="Proteomes" id="UP000184130">
    <property type="component" value="Unassembled WGS sequence"/>
</dbReference>
<organism evidence="2 3">
    <name type="scientific">Xylanibacter ruminicola</name>
    <name type="common">Prevotella ruminicola</name>
    <dbReference type="NCBI Taxonomy" id="839"/>
    <lineage>
        <taxon>Bacteria</taxon>
        <taxon>Pseudomonadati</taxon>
        <taxon>Bacteroidota</taxon>
        <taxon>Bacteroidia</taxon>
        <taxon>Bacteroidales</taxon>
        <taxon>Prevotellaceae</taxon>
        <taxon>Xylanibacter</taxon>
    </lineage>
</organism>
<evidence type="ECO:0000313" key="3">
    <source>
        <dbReference type="Proteomes" id="UP000184130"/>
    </source>
</evidence>
<dbReference type="PANTHER" id="PTHR31377:SF0">
    <property type="entry name" value="AGMATINE DEIMINASE-RELATED"/>
    <property type="match status" value="1"/>
</dbReference>
<dbReference type="RefSeq" id="WP_073205084.1">
    <property type="nucleotide sequence ID" value="NZ_FRBD01000003.1"/>
</dbReference>
<protein>
    <submittedName>
        <fullName evidence="2">Agmatine/peptidylarginine deiminase</fullName>
    </submittedName>
</protein>
<dbReference type="EMBL" id="FRBD01000003">
    <property type="protein sequence ID" value="SHK43366.1"/>
    <property type="molecule type" value="Genomic_DNA"/>
</dbReference>
<evidence type="ECO:0000313" key="2">
    <source>
        <dbReference type="EMBL" id="SHK43366.1"/>
    </source>
</evidence>
<dbReference type="OrthoDB" id="7871381at2"/>
<dbReference type="GO" id="GO:0004668">
    <property type="term" value="F:protein-arginine deiminase activity"/>
    <property type="evidence" value="ECO:0007669"/>
    <property type="project" value="InterPro"/>
</dbReference>
<evidence type="ECO:0000256" key="1">
    <source>
        <dbReference type="ARBA" id="ARBA00022801"/>
    </source>
</evidence>
<dbReference type="SUPFAM" id="SSF55909">
    <property type="entry name" value="Pentein"/>
    <property type="match status" value="1"/>
</dbReference>
<keyword evidence="1" id="KW-0378">Hydrolase</keyword>
<accession>A0A1M6SF96</accession>
<gene>
    <name evidence="2" type="ORF">SAMN05216463_103160</name>
</gene>
<dbReference type="AlphaFoldDB" id="A0A1M6SF96"/>
<reference evidence="2 3" key="1">
    <citation type="submission" date="2016-11" db="EMBL/GenBank/DDBJ databases">
        <authorList>
            <person name="Jaros S."/>
            <person name="Januszkiewicz K."/>
            <person name="Wedrychowicz H."/>
        </authorList>
    </citation>
    <scope>NUCLEOTIDE SEQUENCE [LARGE SCALE GENOMIC DNA]</scope>
    <source>
        <strain evidence="2 3">KHT3</strain>
    </source>
</reference>
<dbReference type="Pfam" id="PF04371">
    <property type="entry name" value="PAD_porph"/>
    <property type="match status" value="1"/>
</dbReference>